<evidence type="ECO:0000313" key="6">
    <source>
        <dbReference type="Proteomes" id="UP000321079"/>
    </source>
</evidence>
<sequence>MFCLDDLAFAQAYRVTVDPSFASADGRHLVSPLLLNARFGRRDSNVALSGDGFIIPGRTSERATPLAIESVNVTSVRVRVFRVAPPRQGSGVTTVDSNALNLSQTRFQPWTFRHLLDTSMREIWHGTMAIDSAPDRTVTTGFPLADTIGAGRSGLYLVTVEDAALPRNKSPVETALGKGEDDFSLLQDRSISAHWVNLSDLGLTMLRGEDGLTISTRSLMTGQPTQGITLTVQARDGGILGTTTTDASGLGRFSASLLRGTRADRPAILLAEKGDDFGFLRLDRQWFDFSEHHVEGTDDETPAGNRALVQPDRGIYRSGETVHLLALLRDHAGRALPNIRPTLVLRRPDMMEERRILLSDGADGGYAVALPLSASAPTGLWRAEILLDPSLPPVGSARFAVQDFVPPMIEASFRAPAFATAGQDVVIDASARFLYGAPGTGLKSDSSYRIVPATDPVPGYKGWAFGFENEDIPTGGGDISAAPTDHDGHTRLAFTPDIPQGLTRPLAIDIRAGFLDPMGRRVGEKLTVPVRRTAPLIGLHMAADASASTGSAAVPIDLAGFTPNNTPFARAKIHWTLSRVNQIYNWSHTADNGWTFSSHTVDVPMRSGDVTTSPQGTARIAPVLDWGEYRLSVTPSDNDGAIGSSLHFQVGWGSSGNASAPDRLPLSVRDPHLAPGASTVIHIGAGFAGQAQVTIATDRVLNTRIVDVPKDGLDVPVTARPDWHSGAYALVTLYRPLNGPSGLRPHDPVRAVGVAWIGIDQSAHRLDVALDAPATMVPRHRITVPVTVHARNGLPVSHVHVAVSAVDQGILNLTHFRPLDLFDHLYGRSRLGLDMLDNYGSLLLSDAKTGAIRFGGDGAGESGGADGPPIRTTESVALFDGPVTLDAAGRGSVSFDVPDFDGQLHLMAAAWSEDAVGNTQRDITTRDPVFPDLGLPRFLAPGDSAQAQVSIVNVTAPAGRYDVDVTTDGPLHVVGPARVNATVRTGSRVDLRIGLAAAAGLPQRTAIGHVHLTLHRPGSSVPLLTRSWPIGIRMAHIPVTASQTALLQPGATKIWDRAGLAGFDPMNTRITLGISASGGIDTVGLMQSLQASVWGDSDTLAAQARALLQMPAHTPDGEPGRNVRSVIDMLFDRQNPSGEIGQWERSDGRSLPDDLDYIADFLTRAKAAGYKVPDDRFGLLLDYIESGQMQSGSSYDDDPGSDREAAKLNTRAYAAYVLARAGRLHPEGVRNLAALLVSRQDGGHVSYVWAGTAGSSAQAPPMALGHLAVALALDDAQDDGSATSPGALFDAAVAALGPARTGKPGLLDYGYWTYVRDLAGLAALTAEAGDDRRTRLLIDRFGQLTLAPDALLDASKTALLEAAGAMNADTEGRAVRIQGHPDPRPLHLPLVYPVTPATLEKNVRVENTGRKSLFSTLTVSGEPAGNVGPLSNGLTLDMQGYTLSGTPFDLTHMKQNDRFIVSLQGKALNPGRYTVGITSLLPAGWEIESIVSPDDAAGAQRFGRDDEDDRTKPPYAFLGVLSQTEHTAAMDDRFSAVVNFNMATPNPAERGFHVAYVVRAISAGHFALPEAVVSGRYRPGLMGRTAAGTVEIAAP</sequence>
<evidence type="ECO:0000259" key="4">
    <source>
        <dbReference type="SMART" id="SM01360"/>
    </source>
</evidence>
<proteinExistence type="inferred from homology"/>
<dbReference type="EMBL" id="BJVA01000002">
    <property type="protein sequence ID" value="GEK95225.1"/>
    <property type="molecule type" value="Genomic_DNA"/>
</dbReference>
<keyword evidence="6" id="KW-1185">Reference proteome</keyword>
<dbReference type="InterPro" id="IPR041203">
    <property type="entry name" value="Bact_A2M_MG5"/>
</dbReference>
<dbReference type="InterPro" id="IPR002890">
    <property type="entry name" value="MG2"/>
</dbReference>
<dbReference type="InterPro" id="IPR001599">
    <property type="entry name" value="Macroglobln_a2"/>
</dbReference>
<dbReference type="GO" id="GO:0004866">
    <property type="term" value="F:endopeptidase inhibitor activity"/>
    <property type="evidence" value="ECO:0007669"/>
    <property type="project" value="InterPro"/>
</dbReference>
<name>A0A511B466_9PROT</name>
<dbReference type="InterPro" id="IPR051802">
    <property type="entry name" value="YfhM-like"/>
</dbReference>
<dbReference type="InterPro" id="IPR008930">
    <property type="entry name" value="Terpenoid_cyclase/PrenylTrfase"/>
</dbReference>
<dbReference type="Proteomes" id="UP000321079">
    <property type="component" value="Unassembled WGS sequence"/>
</dbReference>
<comment type="similarity">
    <text evidence="1">Belongs to the protease inhibitor I39 (alpha-2-macroglobulin) family. Bacterial alpha-2-macroglobulin subfamily.</text>
</comment>
<dbReference type="Pfam" id="PF11974">
    <property type="entry name" value="bMG3"/>
    <property type="match status" value="1"/>
</dbReference>
<dbReference type="PANTHER" id="PTHR40094">
    <property type="entry name" value="ALPHA-2-MACROGLOBULIN HOMOLOG"/>
    <property type="match status" value="1"/>
</dbReference>
<reference evidence="5 6" key="1">
    <citation type="submission" date="2019-07" db="EMBL/GenBank/DDBJ databases">
        <title>Whole genome shotgun sequence of Gluconobacter kanchanaburiensis NBRC 103587.</title>
        <authorList>
            <person name="Hosoyama A."/>
            <person name="Uohara A."/>
            <person name="Ohji S."/>
            <person name="Ichikawa N."/>
        </authorList>
    </citation>
    <scope>NUCLEOTIDE SEQUENCE [LARGE SCALE GENOMIC DNA]</scope>
    <source>
        <strain evidence="5 6">NBRC 103587</strain>
    </source>
</reference>
<dbReference type="InterPro" id="IPR011625">
    <property type="entry name" value="A2M_N_BRD"/>
</dbReference>
<dbReference type="SUPFAM" id="SSF48239">
    <property type="entry name" value="Terpenoid cyclases/Protein prenyltransferases"/>
    <property type="match status" value="1"/>
</dbReference>
<accession>A0A511B466</accession>
<dbReference type="SMART" id="SM01359">
    <property type="entry name" value="A2M_N_2"/>
    <property type="match status" value="1"/>
</dbReference>
<dbReference type="Pfam" id="PF17962">
    <property type="entry name" value="bMG6"/>
    <property type="match status" value="1"/>
</dbReference>
<keyword evidence="2" id="KW-0732">Signal</keyword>
<dbReference type="InterPro" id="IPR041246">
    <property type="entry name" value="Bact_MG10"/>
</dbReference>
<feature type="domain" description="Alpha-2-macroglobulin bait region" evidence="3">
    <location>
        <begin position="664"/>
        <end position="813"/>
    </location>
</feature>
<dbReference type="Pfam" id="PF01835">
    <property type="entry name" value="MG2"/>
    <property type="match status" value="1"/>
</dbReference>
<feature type="domain" description="Alpha-2-macroglobulin" evidence="4">
    <location>
        <begin position="876"/>
        <end position="965"/>
    </location>
</feature>
<evidence type="ECO:0000259" key="3">
    <source>
        <dbReference type="SMART" id="SM01359"/>
    </source>
</evidence>
<dbReference type="SMART" id="SM01360">
    <property type="entry name" value="A2M"/>
    <property type="match status" value="1"/>
</dbReference>
<gene>
    <name evidence="5" type="ORF">GKA01_04220</name>
</gene>
<dbReference type="Pfam" id="PF00207">
    <property type="entry name" value="A2M"/>
    <property type="match status" value="1"/>
</dbReference>
<dbReference type="Gene3D" id="2.60.40.1930">
    <property type="match status" value="1"/>
</dbReference>
<dbReference type="Gene3D" id="1.50.10.20">
    <property type="match status" value="1"/>
</dbReference>
<comment type="caution">
    <text evidence="5">The sequence shown here is derived from an EMBL/GenBank/DDBJ whole genome shotgun (WGS) entry which is preliminary data.</text>
</comment>
<dbReference type="InterPro" id="IPR021868">
    <property type="entry name" value="Alpha_2_Macroglob_MG3"/>
</dbReference>
<protein>
    <submittedName>
        <fullName evidence="5">Alpha-2-macroglobulin</fullName>
    </submittedName>
</protein>
<organism evidence="5 6">
    <name type="scientific">Gluconobacter kanchanaburiensis NBRC 103587</name>
    <dbReference type="NCBI Taxonomy" id="1307948"/>
    <lineage>
        <taxon>Bacteria</taxon>
        <taxon>Pseudomonadati</taxon>
        <taxon>Pseudomonadota</taxon>
        <taxon>Alphaproteobacteria</taxon>
        <taxon>Acetobacterales</taxon>
        <taxon>Acetobacteraceae</taxon>
        <taxon>Gluconobacter</taxon>
    </lineage>
</organism>
<evidence type="ECO:0000256" key="2">
    <source>
        <dbReference type="ARBA" id="ARBA00022729"/>
    </source>
</evidence>
<evidence type="ECO:0000313" key="5">
    <source>
        <dbReference type="EMBL" id="GEK95225.1"/>
    </source>
</evidence>
<dbReference type="PANTHER" id="PTHR40094:SF1">
    <property type="entry name" value="UBIQUITIN DOMAIN-CONTAINING PROTEIN"/>
    <property type="match status" value="1"/>
</dbReference>
<dbReference type="Pfam" id="PF17973">
    <property type="entry name" value="bMG10"/>
    <property type="match status" value="1"/>
</dbReference>
<dbReference type="InterPro" id="IPR041462">
    <property type="entry name" value="Bact_A2M_MG6"/>
</dbReference>
<dbReference type="Pfam" id="PF17972">
    <property type="entry name" value="bMG5"/>
    <property type="match status" value="1"/>
</dbReference>
<evidence type="ECO:0000256" key="1">
    <source>
        <dbReference type="ARBA" id="ARBA00010556"/>
    </source>
</evidence>
<dbReference type="Pfam" id="PF07703">
    <property type="entry name" value="A2M_BRD"/>
    <property type="match status" value="1"/>
</dbReference>